<reference evidence="1 2" key="1">
    <citation type="journal article" date="2022" name="Genome Biol. Evol.">
        <title>The Spruce Budworm Genome: Reconstructing the Evolutionary History of Antifreeze Proteins.</title>
        <authorList>
            <person name="Beliveau C."/>
            <person name="Gagne P."/>
            <person name="Picq S."/>
            <person name="Vernygora O."/>
            <person name="Keeling C.I."/>
            <person name="Pinkney K."/>
            <person name="Doucet D."/>
            <person name="Wen F."/>
            <person name="Johnston J.S."/>
            <person name="Maaroufi H."/>
            <person name="Boyle B."/>
            <person name="Laroche J."/>
            <person name="Dewar K."/>
            <person name="Juretic N."/>
            <person name="Blackburn G."/>
            <person name="Nisole A."/>
            <person name="Brunet B."/>
            <person name="Brandao M."/>
            <person name="Lumley L."/>
            <person name="Duan J."/>
            <person name="Quan G."/>
            <person name="Lucarotti C.J."/>
            <person name="Roe A.D."/>
            <person name="Sperling F.A.H."/>
            <person name="Levesque R.C."/>
            <person name="Cusson M."/>
        </authorList>
    </citation>
    <scope>NUCLEOTIDE SEQUENCE [LARGE SCALE GENOMIC DNA]</scope>
    <source>
        <strain evidence="1">Glfc:IPQL:Cfum</strain>
    </source>
</reference>
<evidence type="ECO:0000313" key="1">
    <source>
        <dbReference type="EMBL" id="KAI8438348.1"/>
    </source>
</evidence>
<protein>
    <submittedName>
        <fullName evidence="1">Uncharacterized protein</fullName>
    </submittedName>
</protein>
<comment type="caution">
    <text evidence="1">The sequence shown here is derived from an EMBL/GenBank/DDBJ whole genome shotgun (WGS) entry which is preliminary data.</text>
</comment>
<dbReference type="EMBL" id="CM046118">
    <property type="protein sequence ID" value="KAI8438348.1"/>
    <property type="molecule type" value="Genomic_DNA"/>
</dbReference>
<organism evidence="1 2">
    <name type="scientific">Choristoneura fumiferana</name>
    <name type="common">Spruce budworm moth</name>
    <name type="synonym">Archips fumiferana</name>
    <dbReference type="NCBI Taxonomy" id="7141"/>
    <lineage>
        <taxon>Eukaryota</taxon>
        <taxon>Metazoa</taxon>
        <taxon>Ecdysozoa</taxon>
        <taxon>Arthropoda</taxon>
        <taxon>Hexapoda</taxon>
        <taxon>Insecta</taxon>
        <taxon>Pterygota</taxon>
        <taxon>Neoptera</taxon>
        <taxon>Endopterygota</taxon>
        <taxon>Lepidoptera</taxon>
        <taxon>Glossata</taxon>
        <taxon>Ditrysia</taxon>
        <taxon>Tortricoidea</taxon>
        <taxon>Tortricidae</taxon>
        <taxon>Tortricinae</taxon>
        <taxon>Choristoneura</taxon>
    </lineage>
</organism>
<gene>
    <name evidence="1" type="ORF">MSG28_010914</name>
</gene>
<sequence length="337" mass="37728">MIIQSKVVFVCSAGGVEVPEFGEPITNITVSLGRDATFKCIVVNLGNFRVGWVKADTKAIQAIHEHVITHNPRVSVSHSDHSTWYLHIKSVQEEDRGQYMCQINTDPMKSQMGFLEVVIPPDFVPEETSGDTMVPEGGTARVSCRARGVPVPRVTWKREDGQEIVVRDHTGSKNKVLTYQGEVLKLTKISRSEMGTYLCIASNGVPPSVSKRIHISVHFHPVIQVPNQLVGAPLGTDVTLECYVESSPKSINYWVKDPEIPGNDRHVYQYPDERVIPEDYETEVYEDDEHDEKSNRVPDRANKWYANDKVVPANAAPAPFTTIVIFLTVLKTLAFYL</sequence>
<proteinExistence type="predicted"/>
<accession>A0ACC0KP92</accession>
<keyword evidence="2" id="KW-1185">Reference proteome</keyword>
<name>A0ACC0KP92_CHOFU</name>
<dbReference type="Proteomes" id="UP001064048">
    <property type="component" value="Chromosome 18"/>
</dbReference>
<evidence type="ECO:0000313" key="2">
    <source>
        <dbReference type="Proteomes" id="UP001064048"/>
    </source>
</evidence>